<evidence type="ECO:0000256" key="2">
    <source>
        <dbReference type="SAM" id="Phobius"/>
    </source>
</evidence>
<feature type="non-terminal residue" evidence="3">
    <location>
        <position position="420"/>
    </location>
</feature>
<sequence length="420" mass="46892">IPPGVDWGCEVYWSSISNITRINDISGLKLSDQAKEQCAYLVDDEQQIHSPAQLSLFSRLILAGLCPWPIIDPKVGEFPVMRCGALLFDGRKIIVNSREKVGLDLMEYRASKDEYTIMNLVDGRLVPEGPDKYPLPPAGRPGVMFGRGKGVLACLRRTFARGGDVFFFRRTPYWIFSVILLVSFLFLLFLSPFGKEEFRRAPPSCFPNSFAHAYVYPLHVKAVDQPPMPTVNPTVVTSHPIDVVTEVAPEDTGLVPSSSSPRHFLQGRYRRGLGEFFEGAYAQLEQSNPPLFASVDSYLALGLQYANPVDWDAITKLSPAEMSTLRLAHAVDADFSKARAEVEKLDPAMHQSLTLNTPDISMSEFLRLQSERDVAVKARDEVQAAIAEIKGELALENKKNEALELKLKMVRQEAKVVHNR</sequence>
<reference evidence="3 4" key="1">
    <citation type="submission" date="2013-09" db="EMBL/GenBank/DDBJ databases">
        <title>Corchorus capsularis genome sequencing.</title>
        <authorList>
            <person name="Alam M."/>
            <person name="Haque M.S."/>
            <person name="Islam M.S."/>
            <person name="Emdad E.M."/>
            <person name="Islam M.M."/>
            <person name="Ahmed B."/>
            <person name="Halim A."/>
            <person name="Hossen Q.M.M."/>
            <person name="Hossain M.Z."/>
            <person name="Ahmed R."/>
            <person name="Khan M.M."/>
            <person name="Islam R."/>
            <person name="Rashid M.M."/>
            <person name="Khan S.A."/>
            <person name="Rahman M.S."/>
            <person name="Alam M."/>
        </authorList>
    </citation>
    <scope>NUCLEOTIDE SEQUENCE [LARGE SCALE GENOMIC DNA]</scope>
    <source>
        <strain evidence="4">cv. CVL-1</strain>
        <tissue evidence="3">Whole seedling</tissue>
    </source>
</reference>
<dbReference type="AlphaFoldDB" id="A0A1R3KYT3"/>
<keyword evidence="2" id="KW-0812">Transmembrane</keyword>
<dbReference type="Proteomes" id="UP000188268">
    <property type="component" value="Unassembled WGS sequence"/>
</dbReference>
<evidence type="ECO:0000256" key="1">
    <source>
        <dbReference type="SAM" id="Coils"/>
    </source>
</evidence>
<proteinExistence type="predicted"/>
<feature type="non-terminal residue" evidence="3">
    <location>
        <position position="1"/>
    </location>
</feature>
<dbReference type="Gramene" id="OMP12273">
    <property type="protein sequence ID" value="OMP12273"/>
    <property type="gene ID" value="CCACVL1_00057"/>
</dbReference>
<feature type="coiled-coil region" evidence="1">
    <location>
        <begin position="379"/>
        <end position="420"/>
    </location>
</feature>
<keyword evidence="2" id="KW-1133">Transmembrane helix</keyword>
<dbReference type="EMBL" id="AWWV01000194">
    <property type="protein sequence ID" value="OMP12273.1"/>
    <property type="molecule type" value="Genomic_DNA"/>
</dbReference>
<organism evidence="3 4">
    <name type="scientific">Corchorus capsularis</name>
    <name type="common">Jute</name>
    <dbReference type="NCBI Taxonomy" id="210143"/>
    <lineage>
        <taxon>Eukaryota</taxon>
        <taxon>Viridiplantae</taxon>
        <taxon>Streptophyta</taxon>
        <taxon>Embryophyta</taxon>
        <taxon>Tracheophyta</taxon>
        <taxon>Spermatophyta</taxon>
        <taxon>Magnoliopsida</taxon>
        <taxon>eudicotyledons</taxon>
        <taxon>Gunneridae</taxon>
        <taxon>Pentapetalae</taxon>
        <taxon>rosids</taxon>
        <taxon>malvids</taxon>
        <taxon>Malvales</taxon>
        <taxon>Malvaceae</taxon>
        <taxon>Grewioideae</taxon>
        <taxon>Apeibeae</taxon>
        <taxon>Corchorus</taxon>
    </lineage>
</organism>
<evidence type="ECO:0000313" key="4">
    <source>
        <dbReference type="Proteomes" id="UP000188268"/>
    </source>
</evidence>
<keyword evidence="4" id="KW-1185">Reference proteome</keyword>
<accession>A0A1R3KYT3</accession>
<evidence type="ECO:0000313" key="3">
    <source>
        <dbReference type="EMBL" id="OMP12273.1"/>
    </source>
</evidence>
<feature type="transmembrane region" description="Helical" evidence="2">
    <location>
        <begin position="173"/>
        <end position="190"/>
    </location>
</feature>
<dbReference type="OrthoDB" id="10506763at2759"/>
<comment type="caution">
    <text evidence="3">The sequence shown here is derived from an EMBL/GenBank/DDBJ whole genome shotgun (WGS) entry which is preliminary data.</text>
</comment>
<keyword evidence="1" id="KW-0175">Coiled coil</keyword>
<name>A0A1R3KYT3_COCAP</name>
<keyword evidence="2" id="KW-0472">Membrane</keyword>
<gene>
    <name evidence="3" type="ORF">CCACVL1_00057</name>
</gene>
<protein>
    <submittedName>
        <fullName evidence="3">Uncharacterized protein</fullName>
    </submittedName>
</protein>